<reference evidence="2" key="2">
    <citation type="submission" date="2025-08" db="UniProtKB">
        <authorList>
            <consortium name="Ensembl"/>
        </authorList>
    </citation>
    <scope>IDENTIFICATION</scope>
</reference>
<keyword evidence="3" id="KW-1185">Reference proteome</keyword>
<evidence type="ECO:0000313" key="3">
    <source>
        <dbReference type="Proteomes" id="UP000694680"/>
    </source>
</evidence>
<dbReference type="AlphaFoldDB" id="A0A8C5G5M4"/>
<feature type="compositionally biased region" description="Polar residues" evidence="1">
    <location>
        <begin position="95"/>
        <end position="113"/>
    </location>
</feature>
<reference evidence="2" key="1">
    <citation type="submission" date="2020-06" db="EMBL/GenBank/DDBJ databases">
        <authorList>
            <consortium name="Wellcome Sanger Institute Data Sharing"/>
        </authorList>
    </citation>
    <scope>NUCLEOTIDE SEQUENCE [LARGE SCALE GENOMIC DNA]</scope>
</reference>
<dbReference type="Proteomes" id="UP000694680">
    <property type="component" value="Chromosome 21"/>
</dbReference>
<dbReference type="Ensembl" id="ENSGWIT00000018213.1">
    <property type="protein sequence ID" value="ENSGWIP00000016485.1"/>
    <property type="gene ID" value="ENSGWIG00000009253.1"/>
</dbReference>
<protein>
    <submittedName>
        <fullName evidence="2">Uncharacterized protein</fullName>
    </submittedName>
</protein>
<organism evidence="2 3">
    <name type="scientific">Gouania willdenowi</name>
    <name type="common">Blunt-snouted clingfish</name>
    <name type="synonym">Lepadogaster willdenowi</name>
    <dbReference type="NCBI Taxonomy" id="441366"/>
    <lineage>
        <taxon>Eukaryota</taxon>
        <taxon>Metazoa</taxon>
        <taxon>Chordata</taxon>
        <taxon>Craniata</taxon>
        <taxon>Vertebrata</taxon>
        <taxon>Euteleostomi</taxon>
        <taxon>Actinopterygii</taxon>
        <taxon>Neopterygii</taxon>
        <taxon>Teleostei</taxon>
        <taxon>Neoteleostei</taxon>
        <taxon>Acanthomorphata</taxon>
        <taxon>Ovalentaria</taxon>
        <taxon>Blenniimorphae</taxon>
        <taxon>Blenniiformes</taxon>
        <taxon>Gobiesocoidei</taxon>
        <taxon>Gobiesocidae</taxon>
        <taxon>Gobiesocinae</taxon>
        <taxon>Gouania</taxon>
    </lineage>
</organism>
<proteinExistence type="predicted"/>
<accession>A0A8C5G5M4</accession>
<evidence type="ECO:0000313" key="2">
    <source>
        <dbReference type="Ensembl" id="ENSGWIP00000016485.1"/>
    </source>
</evidence>
<name>A0A8C5G5M4_GOUWI</name>
<reference evidence="2" key="3">
    <citation type="submission" date="2025-09" db="UniProtKB">
        <authorList>
            <consortium name="Ensembl"/>
        </authorList>
    </citation>
    <scope>IDENTIFICATION</scope>
</reference>
<feature type="compositionally biased region" description="Acidic residues" evidence="1">
    <location>
        <begin position="61"/>
        <end position="70"/>
    </location>
</feature>
<feature type="region of interest" description="Disordered" evidence="1">
    <location>
        <begin position="51"/>
        <end position="113"/>
    </location>
</feature>
<sequence>MHGHQQGWSRHKDQLQAPQAYVRYRKEMVIADVFAARLLRVAGEGRLLISPNALCGQNQDGDPEDEEDREPDLSETGGVFVDSTELGIECAPTHGANSDSLFDQTESQEFNRD</sequence>
<evidence type="ECO:0000256" key="1">
    <source>
        <dbReference type="SAM" id="MobiDB-lite"/>
    </source>
</evidence>